<protein>
    <submittedName>
        <fullName evidence="3">Uncharacterized protein</fullName>
    </submittedName>
</protein>
<feature type="compositionally biased region" description="Low complexity" evidence="1">
    <location>
        <begin position="195"/>
        <end position="208"/>
    </location>
</feature>
<feature type="transmembrane region" description="Helical" evidence="2">
    <location>
        <begin position="111"/>
        <end position="129"/>
    </location>
</feature>
<accession>A0A6G4WUR4</accession>
<keyword evidence="2" id="KW-0472">Membrane</keyword>
<evidence type="ECO:0000313" key="3">
    <source>
        <dbReference type="EMBL" id="NGO68592.1"/>
    </source>
</evidence>
<proteinExistence type="predicted"/>
<dbReference type="Proteomes" id="UP000477722">
    <property type="component" value="Unassembled WGS sequence"/>
</dbReference>
<feature type="transmembrane region" description="Helical" evidence="2">
    <location>
        <begin position="135"/>
        <end position="157"/>
    </location>
</feature>
<evidence type="ECO:0000313" key="4">
    <source>
        <dbReference type="Proteomes" id="UP000477722"/>
    </source>
</evidence>
<keyword evidence="2" id="KW-1133">Transmembrane helix</keyword>
<keyword evidence="4" id="KW-1185">Reference proteome</keyword>
<dbReference type="EMBL" id="JAAKZZ010000066">
    <property type="protein sequence ID" value="NGO68592.1"/>
    <property type="molecule type" value="Genomic_DNA"/>
</dbReference>
<name>A0A6G4WUR4_9ACTN</name>
<organism evidence="3 4">
    <name type="scientific">Streptomyces boncukensis</name>
    <dbReference type="NCBI Taxonomy" id="2711219"/>
    <lineage>
        <taxon>Bacteria</taxon>
        <taxon>Bacillati</taxon>
        <taxon>Actinomycetota</taxon>
        <taxon>Actinomycetes</taxon>
        <taxon>Kitasatosporales</taxon>
        <taxon>Streptomycetaceae</taxon>
        <taxon>Streptomyces</taxon>
    </lineage>
</organism>
<sequence>MAPNSPAIHTLAELLQPNGPAALCVAAGTVAAVLAVLLPRVLWQTAQRMLFRRQARAIPLRFLREVRPGGSPAADAALCRALLENHRRTVEDHVRAGTLSRPGRRLLPVRAAALCAAVTAALAGAWGAAGLLCGAALVAAAVAVRVAAAYGEAAAALRGSLHQLDALPDGGDPARGAALRRAVLTADEDARAALAPADARARSSAGARARARRGRGAGR</sequence>
<dbReference type="RefSeq" id="WP_165298292.1">
    <property type="nucleotide sequence ID" value="NZ_JAAKZZ010000066.1"/>
</dbReference>
<keyword evidence="2" id="KW-0812">Transmembrane</keyword>
<dbReference type="AlphaFoldDB" id="A0A6G4WUR4"/>
<feature type="compositionally biased region" description="Basic residues" evidence="1">
    <location>
        <begin position="209"/>
        <end position="219"/>
    </location>
</feature>
<gene>
    <name evidence="3" type="ORF">G5C65_09545</name>
</gene>
<evidence type="ECO:0000256" key="1">
    <source>
        <dbReference type="SAM" id="MobiDB-lite"/>
    </source>
</evidence>
<reference evidence="3 4" key="1">
    <citation type="submission" date="2020-02" db="EMBL/GenBank/DDBJ databases">
        <title>Whole-genome analyses of novel actinobacteria.</title>
        <authorList>
            <person name="Sahin N."/>
            <person name="Tatar D."/>
        </authorList>
    </citation>
    <scope>NUCLEOTIDE SEQUENCE [LARGE SCALE GENOMIC DNA]</scope>
    <source>
        <strain evidence="3 4">SB3404</strain>
    </source>
</reference>
<comment type="caution">
    <text evidence="3">The sequence shown here is derived from an EMBL/GenBank/DDBJ whole genome shotgun (WGS) entry which is preliminary data.</text>
</comment>
<evidence type="ECO:0000256" key="2">
    <source>
        <dbReference type="SAM" id="Phobius"/>
    </source>
</evidence>
<feature type="transmembrane region" description="Helical" evidence="2">
    <location>
        <begin position="20"/>
        <end position="43"/>
    </location>
</feature>
<feature type="region of interest" description="Disordered" evidence="1">
    <location>
        <begin position="195"/>
        <end position="219"/>
    </location>
</feature>